<dbReference type="Proteomes" id="UP000295657">
    <property type="component" value="Unassembled WGS sequence"/>
</dbReference>
<dbReference type="InterPro" id="IPR045584">
    <property type="entry name" value="Pilin-like"/>
</dbReference>
<name>A0A4R6VD26_9PAST</name>
<proteinExistence type="predicted"/>
<dbReference type="NCBIfam" id="TIGR02532">
    <property type="entry name" value="IV_pilin_GFxxxE"/>
    <property type="match status" value="1"/>
</dbReference>
<keyword evidence="1" id="KW-0812">Transmembrane</keyword>
<keyword evidence="1" id="KW-0472">Membrane</keyword>
<evidence type="ECO:0000313" key="2">
    <source>
        <dbReference type="EMBL" id="TDQ59884.1"/>
    </source>
</evidence>
<evidence type="ECO:0000313" key="3">
    <source>
        <dbReference type="Proteomes" id="UP000295657"/>
    </source>
</evidence>
<feature type="transmembrane region" description="Helical" evidence="1">
    <location>
        <begin position="7"/>
        <end position="28"/>
    </location>
</feature>
<organism evidence="2 3">
    <name type="scientific">Mesocricetibacter intestinalis</name>
    <dbReference type="NCBI Taxonomy" id="1521930"/>
    <lineage>
        <taxon>Bacteria</taxon>
        <taxon>Pseudomonadati</taxon>
        <taxon>Pseudomonadota</taxon>
        <taxon>Gammaproteobacteria</taxon>
        <taxon>Pasteurellales</taxon>
        <taxon>Pasteurellaceae</taxon>
        <taxon>Mesocricetibacter</taxon>
    </lineage>
</organism>
<gene>
    <name evidence="2" type="ORF">EDC45_0551</name>
</gene>
<keyword evidence="3" id="KW-1185">Reference proteome</keyword>
<protein>
    <submittedName>
        <fullName evidence="2">Prepilin peptidase dependent protein A</fullName>
    </submittedName>
</protein>
<dbReference type="InterPro" id="IPR012902">
    <property type="entry name" value="N_methyl_site"/>
</dbReference>
<dbReference type="AlphaFoldDB" id="A0A4R6VD26"/>
<reference evidence="2 3" key="1">
    <citation type="submission" date="2019-03" db="EMBL/GenBank/DDBJ databases">
        <title>Genomic Encyclopedia of Type Strains, Phase IV (KMG-IV): sequencing the most valuable type-strain genomes for metagenomic binning, comparative biology and taxonomic classification.</title>
        <authorList>
            <person name="Goeker M."/>
        </authorList>
    </citation>
    <scope>NUCLEOTIDE SEQUENCE [LARGE SCALE GENOMIC DNA]</scope>
    <source>
        <strain evidence="2 3">DSM 28403</strain>
    </source>
</reference>
<comment type="caution">
    <text evidence="2">The sequence shown here is derived from an EMBL/GenBank/DDBJ whole genome shotgun (WGS) entry which is preliminary data.</text>
</comment>
<dbReference type="SUPFAM" id="SSF54523">
    <property type="entry name" value="Pili subunits"/>
    <property type="match status" value="1"/>
</dbReference>
<accession>A0A4R6VD26</accession>
<dbReference type="OrthoDB" id="5690345at2"/>
<dbReference type="RefSeq" id="WP_133543196.1">
    <property type="nucleotide sequence ID" value="NZ_SNYQ01000001.1"/>
</dbReference>
<keyword evidence="1" id="KW-1133">Transmembrane helix</keyword>
<evidence type="ECO:0000256" key="1">
    <source>
        <dbReference type="SAM" id="Phobius"/>
    </source>
</evidence>
<sequence length="181" mass="20849">MKKGFTLAEVLIVMLLISLTIVLFVPAWREHETRVMLEKEQHNLYLFLRRIQSLAENSGDIWLLIASRDIQARRWCLSAQSKTDLRCDCLNPTLCSRETEAYFYNPLFPHRIMLSAGRYYPREITRLNAVRDTSSSACFSLQTPMQRKVFSFFNVGSLKVKEGSVDSACIAEKGNHDISRP</sequence>
<dbReference type="EMBL" id="SNYQ01000001">
    <property type="protein sequence ID" value="TDQ59884.1"/>
    <property type="molecule type" value="Genomic_DNA"/>
</dbReference>